<proteinExistence type="predicted"/>
<dbReference type="EMBL" id="SBIW01000002">
    <property type="protein sequence ID" value="RWY55442.1"/>
    <property type="molecule type" value="Genomic_DNA"/>
</dbReference>
<dbReference type="RefSeq" id="WP_128532147.1">
    <property type="nucleotide sequence ID" value="NZ_SBIW01000002.1"/>
</dbReference>
<dbReference type="Proteomes" id="UP000286701">
    <property type="component" value="Unassembled WGS sequence"/>
</dbReference>
<name>A0A444MS74_9SPHI</name>
<dbReference type="AlphaFoldDB" id="A0A444MS74"/>
<protein>
    <submittedName>
        <fullName evidence="1">Uncharacterized protein</fullName>
    </submittedName>
</protein>
<reference evidence="1 2" key="1">
    <citation type="submission" date="2019-01" db="EMBL/GenBank/DDBJ databases">
        <title>Mucilaginibacter antarcticum sp. nov., isolated from antarctic soil.</title>
        <authorList>
            <person name="Yan Y.-Q."/>
            <person name="Du Z.-J."/>
        </authorList>
    </citation>
    <scope>NUCLEOTIDE SEQUENCE [LARGE SCALE GENOMIC DNA]</scope>
    <source>
        <strain evidence="1 2">F01003</strain>
    </source>
</reference>
<dbReference type="OrthoDB" id="9854341at2"/>
<gene>
    <name evidence="1" type="ORF">EPL05_03455</name>
</gene>
<organism evidence="1 2">
    <name type="scientific">Mucilaginibacter gilvus</name>
    <dbReference type="NCBI Taxonomy" id="2305909"/>
    <lineage>
        <taxon>Bacteria</taxon>
        <taxon>Pseudomonadati</taxon>
        <taxon>Bacteroidota</taxon>
        <taxon>Sphingobacteriia</taxon>
        <taxon>Sphingobacteriales</taxon>
        <taxon>Sphingobacteriaceae</taxon>
        <taxon>Mucilaginibacter</taxon>
    </lineage>
</organism>
<evidence type="ECO:0000313" key="1">
    <source>
        <dbReference type="EMBL" id="RWY55442.1"/>
    </source>
</evidence>
<sequence length="105" mass="12026">MEDTEGITIDDEAKLITFLKKNSLGNRTVEAVPFEQVFFTYRTQQISRYDKGDVCVIDSIKKTYAVLAPRQRGWQHADIRLLAEALSASKIKQITEKYDDKDIAL</sequence>
<accession>A0A444MS74</accession>
<comment type="caution">
    <text evidence="1">The sequence shown here is derived from an EMBL/GenBank/DDBJ whole genome shotgun (WGS) entry which is preliminary data.</text>
</comment>
<evidence type="ECO:0000313" key="2">
    <source>
        <dbReference type="Proteomes" id="UP000286701"/>
    </source>
</evidence>
<keyword evidence="2" id="KW-1185">Reference proteome</keyword>